<keyword evidence="1" id="KW-0812">Transmembrane</keyword>
<keyword evidence="1" id="KW-0472">Membrane</keyword>
<dbReference type="Proteomes" id="UP001500253">
    <property type="component" value="Unassembled WGS sequence"/>
</dbReference>
<evidence type="ECO:0000313" key="3">
    <source>
        <dbReference type="EMBL" id="GAA2369864.1"/>
    </source>
</evidence>
<dbReference type="InterPro" id="IPR001460">
    <property type="entry name" value="PCN-bd_Tpept"/>
</dbReference>
<dbReference type="SUPFAM" id="SSF56601">
    <property type="entry name" value="beta-lactamase/transpeptidase-like"/>
    <property type="match status" value="1"/>
</dbReference>
<dbReference type="EMBL" id="BAAASD010000052">
    <property type="protein sequence ID" value="GAA2369864.1"/>
    <property type="molecule type" value="Genomic_DNA"/>
</dbReference>
<evidence type="ECO:0000313" key="4">
    <source>
        <dbReference type="Proteomes" id="UP001500253"/>
    </source>
</evidence>
<evidence type="ECO:0000256" key="1">
    <source>
        <dbReference type="SAM" id="Phobius"/>
    </source>
</evidence>
<dbReference type="InterPro" id="IPR012338">
    <property type="entry name" value="Beta-lactam/transpept-like"/>
</dbReference>
<dbReference type="PANTHER" id="PTHR30627">
    <property type="entry name" value="PEPTIDOGLYCAN D,D-TRANSPEPTIDASE"/>
    <property type="match status" value="1"/>
</dbReference>
<dbReference type="Gene3D" id="3.40.710.10">
    <property type="entry name" value="DD-peptidase/beta-lactamase superfamily"/>
    <property type="match status" value="1"/>
</dbReference>
<name>A0ABN3H5L7_9ACTN</name>
<feature type="domain" description="Penicillin-binding protein transpeptidase" evidence="2">
    <location>
        <begin position="289"/>
        <end position="562"/>
    </location>
</feature>
<dbReference type="PANTHER" id="PTHR30627:SF24">
    <property type="entry name" value="PENICILLIN-BINDING PROTEIN 4B"/>
    <property type="match status" value="1"/>
</dbReference>
<proteinExistence type="predicted"/>
<protein>
    <submittedName>
        <fullName evidence="3">Penicillin-binding transpeptidase domain-containing protein</fullName>
    </submittedName>
</protein>
<dbReference type="Pfam" id="PF00905">
    <property type="entry name" value="Transpeptidase"/>
    <property type="match status" value="1"/>
</dbReference>
<dbReference type="InterPro" id="IPR050515">
    <property type="entry name" value="Beta-lactam/transpept"/>
</dbReference>
<sequence>MCALPLDAGVERQGANLISGIIGGSWGADHAMRTVGRAVLGVTAVAVVGVAGLGAYNLYTGLTGGDRGPGHDGPVSASEVRETARDFLAAWAEKNDVRASQLTNDAASAVAALSGYRHDGHVAKLTLKAGRAQGTRVPFDVTADISYEGTRASWSYASELSVVRGRTTGRPLVDWTPSVLHPELSADRPALRTGLAAPPSVRVVDRDGKELTKERYPSLGPVLAELRKRYAAASGTGGRIEVWAAGVDDTPAKTLHVVAKGRPGTVHTTLDARVQSRAEEAVARRSGASVVALKPSTGEVLAVANSDRTEFNPAFQGATAPGSTFKIITAAALLESGKVTPGRPVPCPKTISYQQGMTFHNVEDSENPAATFAQDFAASCNTAFVSLAGDLSDSAVADEARAVFGIGLTWHVGVETFDGSVPTGGGDDKAAALIGQGRVQMNPLTVASVAATAQTGTFRQPVIVPRSLIRGEQAKTERGLSPSAVRQLRSMMRLTATSGTAARAMSGLSGDIGAKTGSAEIDGQQTTNAWFTAYRNDIAAAAVVVGGGHGGDTAGPVVRDVLTAHG</sequence>
<gene>
    <name evidence="3" type="ORF">GCM10010246_74770</name>
</gene>
<accession>A0ABN3H5L7</accession>
<keyword evidence="4" id="KW-1185">Reference proteome</keyword>
<feature type="transmembrane region" description="Helical" evidence="1">
    <location>
        <begin position="38"/>
        <end position="59"/>
    </location>
</feature>
<organism evidence="3 4">
    <name type="scientific">Streptomyces cuspidosporus</name>
    <dbReference type="NCBI Taxonomy" id="66882"/>
    <lineage>
        <taxon>Bacteria</taxon>
        <taxon>Bacillati</taxon>
        <taxon>Actinomycetota</taxon>
        <taxon>Actinomycetes</taxon>
        <taxon>Kitasatosporales</taxon>
        <taxon>Streptomycetaceae</taxon>
        <taxon>Streptomyces</taxon>
    </lineage>
</organism>
<keyword evidence="1" id="KW-1133">Transmembrane helix</keyword>
<reference evidence="3 4" key="1">
    <citation type="journal article" date="2019" name="Int. J. Syst. Evol. Microbiol.">
        <title>The Global Catalogue of Microorganisms (GCM) 10K type strain sequencing project: providing services to taxonomists for standard genome sequencing and annotation.</title>
        <authorList>
            <consortium name="The Broad Institute Genomics Platform"/>
            <consortium name="The Broad Institute Genome Sequencing Center for Infectious Disease"/>
            <person name="Wu L."/>
            <person name="Ma J."/>
        </authorList>
    </citation>
    <scope>NUCLEOTIDE SEQUENCE [LARGE SCALE GENOMIC DNA]</scope>
    <source>
        <strain evidence="3 4">JCM 4316</strain>
    </source>
</reference>
<comment type="caution">
    <text evidence="3">The sequence shown here is derived from an EMBL/GenBank/DDBJ whole genome shotgun (WGS) entry which is preliminary data.</text>
</comment>
<evidence type="ECO:0000259" key="2">
    <source>
        <dbReference type="Pfam" id="PF00905"/>
    </source>
</evidence>